<sequence>MGKTSETHDLPLLQAQTADSSFKRTGEKRAWICGFFVQISLYGTAIAYTVTSAISMRYVADIYIKEALLVDYVDNELFVIRENGYAKGSISGVSTSSSIQKLSLVSQGLGDIAFAFPFVLVLIEVQVSFRYHRVHHLYNKPIDACKDIK</sequence>
<protein>
    <submittedName>
        <fullName evidence="1">Uncharacterized protein</fullName>
    </submittedName>
</protein>
<organism evidence="1 2">
    <name type="scientific">Pistacia integerrima</name>
    <dbReference type="NCBI Taxonomy" id="434235"/>
    <lineage>
        <taxon>Eukaryota</taxon>
        <taxon>Viridiplantae</taxon>
        <taxon>Streptophyta</taxon>
        <taxon>Embryophyta</taxon>
        <taxon>Tracheophyta</taxon>
        <taxon>Spermatophyta</taxon>
        <taxon>Magnoliopsida</taxon>
        <taxon>eudicotyledons</taxon>
        <taxon>Gunneridae</taxon>
        <taxon>Pentapetalae</taxon>
        <taxon>rosids</taxon>
        <taxon>malvids</taxon>
        <taxon>Sapindales</taxon>
        <taxon>Anacardiaceae</taxon>
        <taxon>Pistacia</taxon>
    </lineage>
</organism>
<evidence type="ECO:0000313" key="2">
    <source>
        <dbReference type="Proteomes" id="UP001163603"/>
    </source>
</evidence>
<comment type="caution">
    <text evidence="1">The sequence shown here is derived from an EMBL/GenBank/DDBJ whole genome shotgun (WGS) entry which is preliminary data.</text>
</comment>
<reference evidence="2" key="1">
    <citation type="journal article" date="2023" name="G3 (Bethesda)">
        <title>Genome assembly and association tests identify interacting loci associated with vigor, precocity, and sex in interspecific pistachio rootstocks.</title>
        <authorList>
            <person name="Palmer W."/>
            <person name="Jacygrad E."/>
            <person name="Sagayaradj S."/>
            <person name="Cavanaugh K."/>
            <person name="Han R."/>
            <person name="Bertier L."/>
            <person name="Beede B."/>
            <person name="Kafkas S."/>
            <person name="Golino D."/>
            <person name="Preece J."/>
            <person name="Michelmore R."/>
        </authorList>
    </citation>
    <scope>NUCLEOTIDE SEQUENCE [LARGE SCALE GENOMIC DNA]</scope>
</reference>
<evidence type="ECO:0000313" key="1">
    <source>
        <dbReference type="EMBL" id="KAJ0044573.1"/>
    </source>
</evidence>
<gene>
    <name evidence="1" type="ORF">Pint_03662</name>
</gene>
<proteinExistence type="predicted"/>
<name>A0ACC0Z348_9ROSI</name>
<dbReference type="Proteomes" id="UP001163603">
    <property type="component" value="Chromosome 3"/>
</dbReference>
<accession>A0ACC0Z348</accession>
<dbReference type="EMBL" id="CM047738">
    <property type="protein sequence ID" value="KAJ0044573.1"/>
    <property type="molecule type" value="Genomic_DNA"/>
</dbReference>
<keyword evidence="2" id="KW-1185">Reference proteome</keyword>